<dbReference type="HOGENOM" id="CLU_176437_0_0_1"/>
<dbReference type="Proteomes" id="UP000007129">
    <property type="component" value="Unassembled WGS sequence"/>
</dbReference>
<dbReference type="eggNOG" id="KOG0910">
    <property type="taxonomic scope" value="Eukaryota"/>
</dbReference>
<dbReference type="SUPFAM" id="SSF52833">
    <property type="entry name" value="Thioredoxin-like"/>
    <property type="match status" value="1"/>
</dbReference>
<dbReference type="AlphaFoldDB" id="K2R554"/>
<dbReference type="PANTHER" id="PTHR10438:SF468">
    <property type="entry name" value="THIOREDOXIN-1-RELATED"/>
    <property type="match status" value="1"/>
</dbReference>
<comment type="caution">
    <text evidence="2">The sequence shown here is derived from an EMBL/GenBank/DDBJ whole genome shotgun (WGS) entry which is preliminary data.</text>
</comment>
<dbReference type="InterPro" id="IPR013766">
    <property type="entry name" value="Thioredoxin_domain"/>
</dbReference>
<feature type="domain" description="Thioredoxin" evidence="1">
    <location>
        <begin position="7"/>
        <end position="92"/>
    </location>
</feature>
<gene>
    <name evidence="2" type="ORF">MPH_05243</name>
</gene>
<reference evidence="2 3" key="1">
    <citation type="journal article" date="2012" name="BMC Genomics">
        <title>Tools to kill: Genome of one of the most destructive plant pathogenic fungi Macrophomina phaseolina.</title>
        <authorList>
            <person name="Islam M.S."/>
            <person name="Haque M.S."/>
            <person name="Islam M.M."/>
            <person name="Emdad E.M."/>
            <person name="Halim A."/>
            <person name="Hossen Q.M.M."/>
            <person name="Hossain M.Z."/>
            <person name="Ahmed B."/>
            <person name="Rahim S."/>
            <person name="Rahman M.S."/>
            <person name="Alam M.M."/>
            <person name="Hou S."/>
            <person name="Wan X."/>
            <person name="Saito J.A."/>
            <person name="Alam M."/>
        </authorList>
    </citation>
    <scope>NUCLEOTIDE SEQUENCE [LARGE SCALE GENOMIC DNA]</scope>
    <source>
        <strain evidence="2 3">MS6</strain>
    </source>
</reference>
<dbReference type="Gene3D" id="3.40.30.10">
    <property type="entry name" value="Glutaredoxin"/>
    <property type="match status" value="1"/>
</dbReference>
<sequence>MPVHDVVSEDALNKSFNDNKSVVLIFGAAWSSICVATRKTFEDISGRYSSVYFGWVDIDNTPDLREKYGITDIPTTFGYKSKEQVIKYVGPILQGSQAENIIKKTL</sequence>
<evidence type="ECO:0000259" key="1">
    <source>
        <dbReference type="Pfam" id="PF00085"/>
    </source>
</evidence>
<dbReference type="EMBL" id="AHHD01000234">
    <property type="protein sequence ID" value="EKG17506.1"/>
    <property type="molecule type" value="Genomic_DNA"/>
</dbReference>
<proteinExistence type="predicted"/>
<dbReference type="Pfam" id="PF00085">
    <property type="entry name" value="Thioredoxin"/>
    <property type="match status" value="1"/>
</dbReference>
<dbReference type="InterPro" id="IPR036249">
    <property type="entry name" value="Thioredoxin-like_sf"/>
</dbReference>
<evidence type="ECO:0000313" key="3">
    <source>
        <dbReference type="Proteomes" id="UP000007129"/>
    </source>
</evidence>
<dbReference type="VEuPathDB" id="FungiDB:MPH_05243"/>
<dbReference type="OrthoDB" id="10263751at2759"/>
<accession>K2R554</accession>
<dbReference type="InParanoid" id="K2R554"/>
<evidence type="ECO:0000313" key="2">
    <source>
        <dbReference type="EMBL" id="EKG17506.1"/>
    </source>
</evidence>
<name>K2R554_MACPH</name>
<dbReference type="InterPro" id="IPR050620">
    <property type="entry name" value="Thioredoxin_H-type-like"/>
</dbReference>
<protein>
    <recommendedName>
        <fullName evidence="1">Thioredoxin domain-containing protein</fullName>
    </recommendedName>
</protein>
<organism evidence="2 3">
    <name type="scientific">Macrophomina phaseolina (strain MS6)</name>
    <name type="common">Charcoal rot fungus</name>
    <dbReference type="NCBI Taxonomy" id="1126212"/>
    <lineage>
        <taxon>Eukaryota</taxon>
        <taxon>Fungi</taxon>
        <taxon>Dikarya</taxon>
        <taxon>Ascomycota</taxon>
        <taxon>Pezizomycotina</taxon>
        <taxon>Dothideomycetes</taxon>
        <taxon>Dothideomycetes incertae sedis</taxon>
        <taxon>Botryosphaeriales</taxon>
        <taxon>Botryosphaeriaceae</taxon>
        <taxon>Macrophomina</taxon>
    </lineage>
</organism>
<dbReference type="STRING" id="1126212.K2R554"/>
<dbReference type="CDD" id="cd02947">
    <property type="entry name" value="TRX_family"/>
    <property type="match status" value="1"/>
</dbReference>
<dbReference type="PANTHER" id="PTHR10438">
    <property type="entry name" value="THIOREDOXIN"/>
    <property type="match status" value="1"/>
</dbReference>